<gene>
    <name evidence="1" type="ORF">ANCCEY_14078</name>
</gene>
<dbReference type="EMBL" id="KE125898">
    <property type="protein sequence ID" value="EPB66834.1"/>
    <property type="molecule type" value="Genomic_DNA"/>
</dbReference>
<keyword evidence="2" id="KW-1185">Reference proteome</keyword>
<dbReference type="AlphaFoldDB" id="A0A0D6L662"/>
<accession>A0A0D6L662</accession>
<organism evidence="1 2">
    <name type="scientific">Ancylostoma ceylanicum</name>
    <dbReference type="NCBI Taxonomy" id="53326"/>
    <lineage>
        <taxon>Eukaryota</taxon>
        <taxon>Metazoa</taxon>
        <taxon>Ecdysozoa</taxon>
        <taxon>Nematoda</taxon>
        <taxon>Chromadorea</taxon>
        <taxon>Rhabditida</taxon>
        <taxon>Rhabditina</taxon>
        <taxon>Rhabditomorpha</taxon>
        <taxon>Strongyloidea</taxon>
        <taxon>Ancylostomatidae</taxon>
        <taxon>Ancylostomatinae</taxon>
        <taxon>Ancylostoma</taxon>
    </lineage>
</organism>
<protein>
    <submittedName>
        <fullName evidence="1">Uncharacterized protein</fullName>
    </submittedName>
</protein>
<evidence type="ECO:0000313" key="2">
    <source>
        <dbReference type="Proteomes" id="UP000054495"/>
    </source>
</evidence>
<name>A0A0D6L662_9BILA</name>
<dbReference type="Proteomes" id="UP000054495">
    <property type="component" value="Unassembled WGS sequence"/>
</dbReference>
<reference evidence="1 2" key="1">
    <citation type="submission" date="2013-05" db="EMBL/GenBank/DDBJ databases">
        <title>Draft genome of the parasitic nematode Anyclostoma ceylanicum.</title>
        <authorList>
            <person name="Mitreva M."/>
        </authorList>
    </citation>
    <scope>NUCLEOTIDE SEQUENCE [LARGE SCALE GENOMIC DNA]</scope>
</reference>
<sequence>MLDFEAENPNVLKKKRTDKKTEHTVRFFHPRMFRLMDTIRGPNPPILDSIETKEHEAIISYFPPKETNITFQIDQIYLQWRVISRND</sequence>
<evidence type="ECO:0000313" key="1">
    <source>
        <dbReference type="EMBL" id="EPB66834.1"/>
    </source>
</evidence>
<proteinExistence type="predicted"/>